<gene>
    <name evidence="3" type="ORF">Poly59_40080</name>
</gene>
<keyword evidence="2" id="KW-1133">Transmembrane helix</keyword>
<accession>A0A5C6EI21</accession>
<proteinExistence type="predicted"/>
<reference evidence="3 4" key="1">
    <citation type="submission" date="2019-02" db="EMBL/GenBank/DDBJ databases">
        <title>Deep-cultivation of Planctomycetes and their phenomic and genomic characterization uncovers novel biology.</title>
        <authorList>
            <person name="Wiegand S."/>
            <person name="Jogler M."/>
            <person name="Boedeker C."/>
            <person name="Pinto D."/>
            <person name="Vollmers J."/>
            <person name="Rivas-Marin E."/>
            <person name="Kohn T."/>
            <person name="Peeters S.H."/>
            <person name="Heuer A."/>
            <person name="Rast P."/>
            <person name="Oberbeckmann S."/>
            <person name="Bunk B."/>
            <person name="Jeske O."/>
            <person name="Meyerdierks A."/>
            <person name="Storesund J.E."/>
            <person name="Kallscheuer N."/>
            <person name="Luecker S."/>
            <person name="Lage O.M."/>
            <person name="Pohl T."/>
            <person name="Merkel B.J."/>
            <person name="Hornburger P."/>
            <person name="Mueller R.-W."/>
            <person name="Bruemmer F."/>
            <person name="Labrenz M."/>
            <person name="Spormann A.M."/>
            <person name="Op Den Camp H."/>
            <person name="Overmann J."/>
            <person name="Amann R."/>
            <person name="Jetten M.S.M."/>
            <person name="Mascher T."/>
            <person name="Medema M.H."/>
            <person name="Devos D.P."/>
            <person name="Kaster A.-K."/>
            <person name="Ovreas L."/>
            <person name="Rohde M."/>
            <person name="Galperin M.Y."/>
            <person name="Jogler C."/>
        </authorList>
    </citation>
    <scope>NUCLEOTIDE SEQUENCE [LARGE SCALE GENOMIC DNA]</scope>
    <source>
        <strain evidence="3 4">Poly59</strain>
    </source>
</reference>
<evidence type="ECO:0000256" key="1">
    <source>
        <dbReference type="SAM" id="MobiDB-lite"/>
    </source>
</evidence>
<protein>
    <submittedName>
        <fullName evidence="3">Uncharacterized protein</fullName>
    </submittedName>
</protein>
<keyword evidence="2" id="KW-0812">Transmembrane</keyword>
<feature type="transmembrane region" description="Helical" evidence="2">
    <location>
        <begin position="12"/>
        <end position="34"/>
    </location>
</feature>
<name>A0A5C6EI21_9BACT</name>
<sequence length="678" mass="76295">MDTDKIKQFFILHFEKLILGLVVLVSMFLVYSGLQLPDFLQSQQPDKLTSKASQVKLAIDDDHSEAFIEERIPTYDIIAATERLYTPVDDSPYKLRHPWEAQNEQSVVRRQDPALPAPLDLRTHGVATSIAIKGSKIDPLDYPLASLEPADAVEKVEAPAPRRPRRSRRGMGMDEMGMGMDGMDMGMDMMGMDMMGMDMGMMGMDMDMGMEGATGPIRKLKPEFDFGLRPIAGEDKRNPKPSVGWFIAGTALLPHREIYEAYEMALKDADAYDPRRDTPLYFNFEVERADVTDKPIEQLVDADWTRVWHLKRYAELADGFWAGYSPEIVNQDYREDQLTVWIPPVLLDDYRPWSIHPRIPMLSQAEITKQELIEQEAIEDAKNPDFEFDKDDNIELSLPGTTGGGGMDYGGMDMGYGMDGMDMMAGGGMMMMGRGKVEIDPVEHKLMRFYDFAGNSIFKNAPVYGRTYVYRMRYAVIDPNFPASQLMQPKTSSLAPEVARRVMDKMNDAVKQKKRDFQRWSEWSAPSEPASLPTLESYVAGAVEPGAASTWAVAGRPVQYQRDESKAKVVATQLIPKYGVKVPMEIEVFKGGVLSQKAEFADVVDPITLEIKKLPDPEFVSSSTVVDLDGGRPLKIASDLTEPGMILMFDQSGQLQLRNEIDDQELFRIETFADEKGL</sequence>
<evidence type="ECO:0000313" key="4">
    <source>
        <dbReference type="Proteomes" id="UP000317977"/>
    </source>
</evidence>
<dbReference type="EMBL" id="SJPX01000004">
    <property type="protein sequence ID" value="TWU49393.1"/>
    <property type="molecule type" value="Genomic_DNA"/>
</dbReference>
<evidence type="ECO:0000313" key="3">
    <source>
        <dbReference type="EMBL" id="TWU49393.1"/>
    </source>
</evidence>
<comment type="caution">
    <text evidence="3">The sequence shown here is derived from an EMBL/GenBank/DDBJ whole genome shotgun (WGS) entry which is preliminary data.</text>
</comment>
<keyword evidence="4" id="KW-1185">Reference proteome</keyword>
<dbReference type="RefSeq" id="WP_186776380.1">
    <property type="nucleotide sequence ID" value="NZ_SJPX01000004.1"/>
</dbReference>
<dbReference type="AlphaFoldDB" id="A0A5C6EI21"/>
<feature type="region of interest" description="Disordered" evidence="1">
    <location>
        <begin position="155"/>
        <end position="177"/>
    </location>
</feature>
<keyword evidence="2" id="KW-0472">Membrane</keyword>
<organism evidence="3 4">
    <name type="scientific">Rubripirellula reticaptiva</name>
    <dbReference type="NCBI Taxonomy" id="2528013"/>
    <lineage>
        <taxon>Bacteria</taxon>
        <taxon>Pseudomonadati</taxon>
        <taxon>Planctomycetota</taxon>
        <taxon>Planctomycetia</taxon>
        <taxon>Pirellulales</taxon>
        <taxon>Pirellulaceae</taxon>
        <taxon>Rubripirellula</taxon>
    </lineage>
</organism>
<dbReference type="Proteomes" id="UP000317977">
    <property type="component" value="Unassembled WGS sequence"/>
</dbReference>
<evidence type="ECO:0000256" key="2">
    <source>
        <dbReference type="SAM" id="Phobius"/>
    </source>
</evidence>